<dbReference type="GO" id="GO:0009166">
    <property type="term" value="P:nucleotide catabolic process"/>
    <property type="evidence" value="ECO:0007669"/>
    <property type="project" value="InterPro"/>
</dbReference>
<organism evidence="5 6">
    <name type="scientific">Halomonas salipaludis</name>
    <dbReference type="NCBI Taxonomy" id="2032625"/>
    <lineage>
        <taxon>Bacteria</taxon>
        <taxon>Pseudomonadati</taxon>
        <taxon>Pseudomonadota</taxon>
        <taxon>Gammaproteobacteria</taxon>
        <taxon>Oceanospirillales</taxon>
        <taxon>Halomonadaceae</taxon>
        <taxon>Halomonas</taxon>
    </lineage>
</organism>
<evidence type="ECO:0000313" key="6">
    <source>
        <dbReference type="Proteomes" id="UP000217771"/>
    </source>
</evidence>
<name>A0A2A2EVR0_9GAMM</name>
<reference evidence="5 6" key="1">
    <citation type="submission" date="2017-08" db="EMBL/GenBank/DDBJ databases">
        <title>Halomonas alkalisoli sp. nov., isolated from saline alkaline soil.</title>
        <authorList>
            <person name="Wang D."/>
            <person name="Zhang G."/>
        </authorList>
    </citation>
    <scope>NUCLEOTIDE SEQUENCE [LARGE SCALE GENOMIC DNA]</scope>
    <source>
        <strain evidence="5 6">WRN001</strain>
    </source>
</reference>
<dbReference type="OrthoDB" id="9803927at2"/>
<feature type="domain" description="5'-Nucleotidase C-terminal" evidence="4">
    <location>
        <begin position="355"/>
        <end position="506"/>
    </location>
</feature>
<dbReference type="GO" id="GO:0008253">
    <property type="term" value="F:5'-nucleotidase activity"/>
    <property type="evidence" value="ECO:0007669"/>
    <property type="project" value="TreeGrafter"/>
</dbReference>
<keyword evidence="2" id="KW-0378">Hydrolase</keyword>
<dbReference type="PANTHER" id="PTHR11575:SF24">
    <property type="entry name" value="5'-NUCLEOTIDASE"/>
    <property type="match status" value="1"/>
</dbReference>
<evidence type="ECO:0000256" key="1">
    <source>
        <dbReference type="ARBA" id="ARBA00022729"/>
    </source>
</evidence>
<dbReference type="GO" id="GO:0008768">
    <property type="term" value="F:UDP-sugar diphosphatase activity"/>
    <property type="evidence" value="ECO:0007669"/>
    <property type="project" value="TreeGrafter"/>
</dbReference>
<dbReference type="SUPFAM" id="SSF55816">
    <property type="entry name" value="5'-nucleotidase (syn. UDP-sugar hydrolase), C-terminal domain"/>
    <property type="match status" value="1"/>
</dbReference>
<evidence type="ECO:0000259" key="4">
    <source>
        <dbReference type="Pfam" id="PF02872"/>
    </source>
</evidence>
<dbReference type="PRINTS" id="PR01607">
    <property type="entry name" value="APYRASEFAMLY"/>
</dbReference>
<gene>
    <name evidence="5" type="ORF">CK498_10825</name>
</gene>
<dbReference type="GO" id="GO:0030288">
    <property type="term" value="C:outer membrane-bounded periplasmic space"/>
    <property type="evidence" value="ECO:0007669"/>
    <property type="project" value="TreeGrafter"/>
</dbReference>
<keyword evidence="2" id="KW-0547">Nucleotide-binding</keyword>
<evidence type="ECO:0000259" key="3">
    <source>
        <dbReference type="Pfam" id="PF00149"/>
    </source>
</evidence>
<dbReference type="InterPro" id="IPR036907">
    <property type="entry name" value="5'-Nucleotdase_C_sf"/>
</dbReference>
<evidence type="ECO:0000313" key="5">
    <source>
        <dbReference type="EMBL" id="PAU76495.1"/>
    </source>
</evidence>
<dbReference type="RefSeq" id="WP_095620889.1">
    <property type="nucleotide sequence ID" value="NZ_NSKB01000004.1"/>
</dbReference>
<keyword evidence="1" id="KW-0732">Signal</keyword>
<dbReference type="InterPro" id="IPR006179">
    <property type="entry name" value="5_nucleotidase/apyrase"/>
</dbReference>
<dbReference type="Pfam" id="PF02872">
    <property type="entry name" value="5_nucleotid_C"/>
    <property type="match status" value="1"/>
</dbReference>
<dbReference type="InterPro" id="IPR008334">
    <property type="entry name" value="5'-Nucleotdase_C"/>
</dbReference>
<dbReference type="PANTHER" id="PTHR11575">
    <property type="entry name" value="5'-NUCLEOTIDASE-RELATED"/>
    <property type="match status" value="1"/>
</dbReference>
<proteinExistence type="inferred from homology"/>
<feature type="domain" description="Calcineurin-like phosphoesterase" evidence="3">
    <location>
        <begin position="38"/>
        <end position="257"/>
    </location>
</feature>
<dbReference type="InterPro" id="IPR029052">
    <property type="entry name" value="Metallo-depent_PP-like"/>
</dbReference>
<dbReference type="Proteomes" id="UP000217771">
    <property type="component" value="Unassembled WGS sequence"/>
</dbReference>
<comment type="similarity">
    <text evidence="2">Belongs to the 5'-nucleotidase family.</text>
</comment>
<dbReference type="Gene3D" id="3.60.21.10">
    <property type="match status" value="1"/>
</dbReference>
<accession>A0A2A2EVR0</accession>
<dbReference type="InterPro" id="IPR004843">
    <property type="entry name" value="Calcineurin-like_PHP"/>
</dbReference>
<dbReference type="SUPFAM" id="SSF56300">
    <property type="entry name" value="Metallo-dependent phosphatases"/>
    <property type="match status" value="1"/>
</dbReference>
<dbReference type="AlphaFoldDB" id="A0A2A2EVR0"/>
<sequence length="556" mass="59306">MRNRQGRLVVGLAGLLVAGLLVAGLVSADPADERYTLTLFHTNDLHGRTDAYPQLVTTLDKARDRYGDGLLLDAGDIFSGTLYFTEFHGQDAVEFMNLMGYDAFVPGNHEFDLGDPEEGHLALAAFFEAAEFPIVAANMDFSASPEFEALLGESLVEAPEGGTIHDGIVVEHQGERIGIFGLTTQDTPNISSPGDVSFSDYREVAEAMVERFEAEGIDKIIALTHLGYDSDPSVGNDLLLAQQVEGIDIIIGGHSHTRLDPPTLVTENQRGETMAPTVIGQAGEYGEYLGVMEVIFDGDGMVVDVSGELLAVENSDPDPQAAELLAPYTAAIESLRDETVGVTLTETLANPRHGDGDERSVRANETALGNLIADGQLAAARRVEADTLMALQNGGGIREPLPAGDVTVGDLITVQPFGNRLTLVELSGAELIETFEIALADAPGENGGFLHVSDGTRLTYDSREAPGERVVTLEVEVDGSLDAIAPDQRYIVATNNFTAAGGDSHHVLGAAYDDGRGTIVGTTDWEMLRDHLLELDEVSHVPQGRIVDLATEDDGE</sequence>
<dbReference type="GO" id="GO:0000166">
    <property type="term" value="F:nucleotide binding"/>
    <property type="evidence" value="ECO:0007669"/>
    <property type="project" value="UniProtKB-KW"/>
</dbReference>
<dbReference type="EMBL" id="NSKB01000004">
    <property type="protein sequence ID" value="PAU76495.1"/>
    <property type="molecule type" value="Genomic_DNA"/>
</dbReference>
<comment type="caution">
    <text evidence="5">The sequence shown here is derived from an EMBL/GenBank/DDBJ whole genome shotgun (WGS) entry which is preliminary data.</text>
</comment>
<evidence type="ECO:0000256" key="2">
    <source>
        <dbReference type="RuleBase" id="RU362119"/>
    </source>
</evidence>
<dbReference type="Pfam" id="PF00149">
    <property type="entry name" value="Metallophos"/>
    <property type="match status" value="1"/>
</dbReference>
<dbReference type="Gene3D" id="3.90.780.10">
    <property type="entry name" value="5'-Nucleotidase, C-terminal domain"/>
    <property type="match status" value="1"/>
</dbReference>
<protein>
    <submittedName>
        <fullName evidence="5">Bifunctional metallophosphatase/5'-nucleotidase</fullName>
    </submittedName>
</protein>
<keyword evidence="6" id="KW-1185">Reference proteome</keyword>